<sequence length="2169" mass="240792">EKVVTMWKKAAAFLIQLSYISQHVSALQRAELFPYGPHNGDLTLQEGDDETSQVIALSKPMRFYDTTFNKLYVATNGIISPHDLPMEKQYVDDGFPTEFPVIAPFLADIDTSNGKGAIYYRQTESPNVLNRVAAEVQKGFPGTQFTPTHAIIATWENVAAYKEDTLTAESSRKVNTFQAVVAYDEENTYALFLYPEDGLQFFGTLPKEMFNVEIELPARIGFTRGEISFLVFARTEGPYFSLTSNEQSVKNLYQTSNTDVPGVWLFHIGNAYSFVNVIPAAFSGRLLTTVPQKHTLQTTPEYPPGEYETEDDSFDEEQEYNIDRDFPNMDATEFPQPDHDASRTSGQNQEAESNLSLGDLYELEVTLSPGPQIEQTDPTNVPRRRKSLIPCIRCQSTLFWKPLTGVYARRLILCVYMFKHDSLSLSLSLSLFSLSLALFIVSQSVIPFLLQCFTIPLKTRRPVIDSSKPAARTLTVLITHQATAATVVPVSMEMDAIAFLMPEKNPGDIETPILNLYRGAPQRVNGKVNGMVSVGSTPVGLDSIDLHVYSVVGDGRAYTAISEVPEPLGWALMPVTPIGSLFGWLFALKLPNSHNGFNVTGAEFTRHADVTFYPGNQRLTIVQTARGLDNQNYLSVETHLEGSVPFVPPGASIQMEPFSETYQYYPSLITSNSVREFTIVSALSGAEKFTYQLRQNITYRDCRHTPHPGAQTLQLNVERIFAMYVKEERVLRYAITNKIGRVGDYIPEPQQENPCYLGSHDCDTTAQCVPGEGQGFTCVCATGYTGDGRNCYDVDECTEGLSSCGSHAQCVNLPGSHSCQCRSGFEYGHDSRTCRDVDECQRHPCHPHASCTNIVGSFQCQCQPGFHGDGVQCHRQQIDEKHPKTQCEHHRDSVQSGVDGLSVHGAYVPQCDEQGHYRSQQCHGSTGYCWCVDIRGQERAGTRTRPGTPAHNCDAPEHPKTQCEHRRDSAQREVDGLPVQGAYIPQCDEEGHYRPRQCHASTGHCWCVDSRGRERAGTRTSPGSPPTNCDAPDRPKTQCEQQRDNVQGTPGGLPLAGAFVPQCDDEGNYWPRQCHSSTGHCWCVDSRGQERVGTRTPHGTPLINCDAPERPKTPCERHRQSAQHGADGVPVLGAFIPECDEEGRYRSLQCHGSTGHCWCVDSRGQERAGTRTPHGTPLINCDAPERPKTPCERHRQSAQHGADGVPVLGAFIPECDEEGRYRSLQCHGSTGHCWCVDSRGQERAGTRTPHGTPLINCDAPERPKTPCEQHRHSAQHGADGVPVLGAFIPECDEEGRYRSLQCHGSTGHCWCMDSRGQERVGTRTPPGTQPTDCDAPVHPERPKTACEQHRDTLKAKMNSLGNVGAYIPQCDEEGRYKSVQCHGSSGHCWCVDSTGQERAGTRTPPGTPNLDCDAPERPKTQCEQHRDSIRGRGHSLPLTGVYIPQCDEEGRYKSVQCHGSTGHCWCVDSTGQERAGTRTGPDTPNVDCDAPVRPERPRTACEQHRDTLKAKMNSLGNVGAYIPQCDEEGRYKSVQCHGSTGYCWCVDSTGQERAGTRRGPGAPNVDCDAPERPKTQCEQHRDRAQSRADGSPGVGAFIPQCDEEGHYRSLQCHGSTGHCWCVDSRGQERPGTRTPPGSPRRNCDAPVVPSPRPETVCERWRASLLANYGGRPGPEHFLPQCDESGEFISVQCYGETNYCWCVDRHGQEVPGTRSHDRVKPACIPTVAPPTMRPLPRPDVTPLPSGTTLLYAQGQQIGALPLNGTRMDKERSSVLLALHGSIVVGIDYDCRERKVYWTDLAGRTISRASLEPGSEPEILINYGLMSPEGLAVDEGRRRMFWVDSTPDKIETAKLDGSDRRVLFSTDLVNPRAIVVDSLSGTLYWTDWNREAPKIESSTVEGQNRRILVRDGIGLPNALTIDPTTRRICWADAGTKSLECIAPDGTGRHVIHSELNYPFSMVFYANHFYYTDWRSGGRPAEITPKAQCRMLIQVKKKPRVTAKELKDSLKLGNVQESAIRKTLNRNGIHGRTLQRKPLLSKKRHCSRSKVCKRPPGHSTTLLGKCIVDRLWKNMQCYVWRKKKTAYQHENTIPIVKYGGGSIMVWGCFAASGPGPLAFFFFFILAFVQHNGRNGFRDILEWPSQSPALNPIEMLWNDLKRAIHTRRPKEYG</sequence>
<feature type="domain" description="EGF-like" evidence="17">
    <location>
        <begin position="836"/>
        <end position="874"/>
    </location>
</feature>
<feature type="domain" description="Thyroglobulin type-1" evidence="19">
    <location>
        <begin position="1112"/>
        <end position="1181"/>
    </location>
</feature>
<dbReference type="PROSITE" id="PS00010">
    <property type="entry name" value="ASX_HYDROXYL"/>
    <property type="match status" value="1"/>
</dbReference>
<feature type="disulfide bond" evidence="14">
    <location>
        <begin position="1302"/>
        <end position="1309"/>
    </location>
</feature>
<dbReference type="SMART" id="SM00135">
    <property type="entry name" value="LY"/>
    <property type="match status" value="4"/>
</dbReference>
<dbReference type="InterPro" id="IPR003886">
    <property type="entry name" value="NIDO_dom"/>
</dbReference>
<feature type="repeat" description="LDL-receptor class B" evidence="13">
    <location>
        <begin position="1879"/>
        <end position="1923"/>
    </location>
</feature>
<dbReference type="InterPro" id="IPR000716">
    <property type="entry name" value="Thyroglobulin_1"/>
</dbReference>
<evidence type="ECO:0000256" key="12">
    <source>
        <dbReference type="PROSITE-ProRule" id="PRU00076"/>
    </source>
</evidence>
<evidence type="ECO:0000259" key="20">
    <source>
        <dbReference type="PROSITE" id="PS51220"/>
    </source>
</evidence>
<feature type="disulfide bond" evidence="14">
    <location>
        <begin position="1692"/>
        <end position="1699"/>
    </location>
</feature>
<feature type="disulfide bond" evidence="14">
    <location>
        <begin position="1612"/>
        <end position="1619"/>
    </location>
</feature>
<dbReference type="FunFam" id="4.10.800.10:FF:000001">
    <property type="entry name" value="Testican-3 isoform 2"/>
    <property type="match status" value="2"/>
</dbReference>
<evidence type="ECO:0000259" key="19">
    <source>
        <dbReference type="PROSITE" id="PS51162"/>
    </source>
</evidence>
<dbReference type="InterPro" id="IPR011042">
    <property type="entry name" value="6-blade_b-propeller_TolB-like"/>
</dbReference>
<feature type="domain" description="Thyroglobulin type-1" evidence="19">
    <location>
        <begin position="1419"/>
        <end position="1488"/>
    </location>
</feature>
<feature type="repeat" description="LDL-receptor class B" evidence="13">
    <location>
        <begin position="1836"/>
        <end position="1878"/>
    </location>
</feature>
<feature type="domain" description="Thyroglobulin type-1" evidence="19">
    <location>
        <begin position="1574"/>
        <end position="1643"/>
    </location>
</feature>
<dbReference type="PROSITE" id="PS51162">
    <property type="entry name" value="THYROGLOBULIN_1_2"/>
    <property type="match status" value="11"/>
</dbReference>
<feature type="region of interest" description="Disordered" evidence="15">
    <location>
        <begin position="1320"/>
        <end position="1342"/>
    </location>
</feature>
<feature type="region of interest" description="Disordered" evidence="15">
    <location>
        <begin position="942"/>
        <end position="966"/>
    </location>
</feature>
<evidence type="ECO:0000256" key="4">
    <source>
        <dbReference type="ARBA" id="ARBA00022536"/>
    </source>
</evidence>
<gene>
    <name evidence="21" type="ORF">QTP70_017091</name>
</gene>
<dbReference type="SMART" id="SM00179">
    <property type="entry name" value="EGF_CA"/>
    <property type="match status" value="3"/>
</dbReference>
<feature type="region of interest" description="Disordered" evidence="15">
    <location>
        <begin position="1475"/>
        <end position="1500"/>
    </location>
</feature>
<feature type="region of interest" description="Disordered" evidence="15">
    <location>
        <begin position="1626"/>
        <end position="1648"/>
    </location>
</feature>
<dbReference type="Proteomes" id="UP001274896">
    <property type="component" value="Unassembled WGS sequence"/>
</dbReference>
<dbReference type="Pfam" id="PF06119">
    <property type="entry name" value="NIDO"/>
    <property type="match status" value="1"/>
</dbReference>
<dbReference type="CDD" id="cd00255">
    <property type="entry name" value="nidG2"/>
    <property type="match status" value="1"/>
</dbReference>
<feature type="region of interest" description="Disordered" evidence="15">
    <location>
        <begin position="1016"/>
        <end position="1051"/>
    </location>
</feature>
<evidence type="ECO:0000259" key="18">
    <source>
        <dbReference type="PROSITE" id="PS50993"/>
    </source>
</evidence>
<feature type="repeat" description="LDL-receptor class B" evidence="13">
    <location>
        <begin position="1792"/>
        <end position="1835"/>
    </location>
</feature>
<name>A0AAE0QZT4_9TELE</name>
<protein>
    <recommendedName>
        <fullName evidence="23">Nidogen 2a (osteonidogen)</fullName>
    </recommendedName>
</protein>
<keyword evidence="16" id="KW-1133">Transmembrane helix</keyword>
<dbReference type="SUPFAM" id="SSF54511">
    <property type="entry name" value="GFP-like"/>
    <property type="match status" value="1"/>
</dbReference>
<feature type="disulfide bond" evidence="14">
    <location>
        <begin position="1074"/>
        <end position="1081"/>
    </location>
</feature>
<keyword evidence="3" id="KW-0272">Extracellular matrix</keyword>
<feature type="disulfide bond" evidence="14">
    <location>
        <begin position="998"/>
        <end position="1005"/>
    </location>
</feature>
<dbReference type="InterPro" id="IPR049883">
    <property type="entry name" value="NOTCH1_EGF-like"/>
</dbReference>
<feature type="domain" description="EGF-like" evidence="17">
    <location>
        <begin position="751"/>
        <end position="792"/>
    </location>
</feature>
<feature type="disulfide bond" evidence="14">
    <location>
        <begin position="1226"/>
        <end position="1233"/>
    </location>
</feature>
<dbReference type="InterPro" id="IPR000742">
    <property type="entry name" value="EGF"/>
</dbReference>
<feature type="compositionally biased region" description="Basic and acidic residues" evidence="15">
    <location>
        <begin position="1414"/>
        <end position="1430"/>
    </location>
</feature>
<dbReference type="InterPro" id="IPR006605">
    <property type="entry name" value="G2_nidogen/fibulin_G2F"/>
</dbReference>
<evidence type="ECO:0000313" key="22">
    <source>
        <dbReference type="Proteomes" id="UP001274896"/>
    </source>
</evidence>
<dbReference type="SUPFAM" id="SSF57184">
    <property type="entry name" value="Growth factor receptor domain"/>
    <property type="match status" value="1"/>
</dbReference>
<feature type="domain" description="Thyroglobulin type-1" evidence="19">
    <location>
        <begin position="1343"/>
        <end position="1412"/>
    </location>
</feature>
<accession>A0AAE0QZT4</accession>
<dbReference type="SMART" id="SM00211">
    <property type="entry name" value="TY"/>
    <property type="match status" value="11"/>
</dbReference>
<feature type="disulfide bond" evidence="14">
    <location>
        <begin position="922"/>
        <end position="929"/>
    </location>
</feature>
<dbReference type="InterPro" id="IPR000033">
    <property type="entry name" value="LDLR_classB_rpt"/>
</dbReference>
<feature type="compositionally biased region" description="Basic and acidic residues" evidence="15">
    <location>
        <begin position="954"/>
        <end position="966"/>
    </location>
</feature>
<dbReference type="InterPro" id="IPR036857">
    <property type="entry name" value="Thyroglobulin_1_sf"/>
</dbReference>
<keyword evidence="5" id="KW-0732">Signal</keyword>
<dbReference type="GO" id="GO:0030855">
    <property type="term" value="P:epithelial cell differentiation"/>
    <property type="evidence" value="ECO:0007669"/>
    <property type="project" value="UniProtKB-ARBA"/>
</dbReference>
<dbReference type="InterPro" id="IPR000152">
    <property type="entry name" value="EGF-type_Asp/Asn_hydroxyl_site"/>
</dbReference>
<feature type="compositionally biased region" description="Basic and acidic residues" evidence="15">
    <location>
        <begin position="1031"/>
        <end position="1043"/>
    </location>
</feature>
<evidence type="ECO:0000256" key="15">
    <source>
        <dbReference type="SAM" id="MobiDB-lite"/>
    </source>
</evidence>
<feature type="compositionally biased region" description="Basic and acidic residues" evidence="15">
    <location>
        <begin position="1490"/>
        <end position="1500"/>
    </location>
</feature>
<reference evidence="21" key="1">
    <citation type="submission" date="2023-06" db="EMBL/GenBank/DDBJ databases">
        <title>Male Hemibagrus guttatus genome.</title>
        <authorList>
            <person name="Bian C."/>
        </authorList>
    </citation>
    <scope>NUCLEOTIDE SEQUENCE</scope>
    <source>
        <strain evidence="21">Male_cb2023</strain>
        <tissue evidence="21">Muscle</tissue>
    </source>
</reference>
<dbReference type="PANTHER" id="PTHR12352:SF3">
    <property type="entry name" value="NIDOGEN-2"/>
    <property type="match status" value="1"/>
</dbReference>
<feature type="compositionally biased region" description="Basic and acidic residues" evidence="15">
    <location>
        <begin position="1569"/>
        <end position="1586"/>
    </location>
</feature>
<dbReference type="SUPFAM" id="SSF63825">
    <property type="entry name" value="YWTD domain"/>
    <property type="match status" value="1"/>
</dbReference>
<dbReference type="PANTHER" id="PTHR12352">
    <property type="entry name" value="SECRETED MODULAR CALCIUM-BINDING PROTEIN"/>
    <property type="match status" value="1"/>
</dbReference>
<evidence type="ECO:0000256" key="7">
    <source>
        <dbReference type="ARBA" id="ARBA00022837"/>
    </source>
</evidence>
<dbReference type="PROSITE" id="PS01187">
    <property type="entry name" value="EGF_CA"/>
    <property type="match status" value="1"/>
</dbReference>
<keyword evidence="16" id="KW-0472">Membrane</keyword>
<keyword evidence="16" id="KW-0812">Transmembrane</keyword>
<dbReference type="GO" id="GO:0003676">
    <property type="term" value="F:nucleic acid binding"/>
    <property type="evidence" value="ECO:0007669"/>
    <property type="project" value="InterPro"/>
</dbReference>
<evidence type="ECO:0000256" key="2">
    <source>
        <dbReference type="ARBA" id="ARBA00022525"/>
    </source>
</evidence>
<dbReference type="InterPro" id="IPR001881">
    <property type="entry name" value="EGF-like_Ca-bd_dom"/>
</dbReference>
<evidence type="ECO:0000256" key="13">
    <source>
        <dbReference type="PROSITE-ProRule" id="PRU00461"/>
    </source>
</evidence>
<dbReference type="FunFam" id="2.120.10.30:FF:000241">
    <property type="entry name" value="Low-density lipoprotein receptor-related protein 6"/>
    <property type="match status" value="1"/>
</dbReference>
<dbReference type="InterPro" id="IPR018097">
    <property type="entry name" value="EGF_Ca-bd_CS"/>
</dbReference>
<keyword evidence="6" id="KW-0677">Repeat</keyword>
<dbReference type="SMART" id="SM00539">
    <property type="entry name" value="NIDO"/>
    <property type="match status" value="1"/>
</dbReference>
<dbReference type="PROSITE" id="PS50026">
    <property type="entry name" value="EGF_3"/>
    <property type="match status" value="3"/>
</dbReference>
<dbReference type="SMART" id="SM00181">
    <property type="entry name" value="EGF"/>
    <property type="match status" value="3"/>
</dbReference>
<dbReference type="Gene3D" id="2.120.10.30">
    <property type="entry name" value="TolB, C-terminal domain"/>
    <property type="match status" value="1"/>
</dbReference>
<dbReference type="Pfam" id="PF07645">
    <property type="entry name" value="EGF_CA"/>
    <property type="match status" value="1"/>
</dbReference>
<comment type="subcellular location">
    <subcellularLocation>
        <location evidence="1">Secreted</location>
        <location evidence="1">Extracellular space</location>
        <location evidence="1">Extracellular matrix</location>
        <location evidence="1">Basement membrane</location>
    </subcellularLocation>
</comment>
<keyword evidence="7" id="KW-0106">Calcium</keyword>
<dbReference type="InterPro" id="IPR051950">
    <property type="entry name" value="Dev_reg/Prot_inhib"/>
</dbReference>
<dbReference type="CDD" id="cd00054">
    <property type="entry name" value="EGF_CA"/>
    <property type="match status" value="3"/>
</dbReference>
<feature type="domain" description="Thyroglobulin type-1" evidence="19">
    <location>
        <begin position="1188"/>
        <end position="1257"/>
    </location>
</feature>
<dbReference type="GO" id="GO:0007160">
    <property type="term" value="P:cell-matrix adhesion"/>
    <property type="evidence" value="ECO:0007669"/>
    <property type="project" value="InterPro"/>
</dbReference>
<evidence type="ECO:0000256" key="5">
    <source>
        <dbReference type="ARBA" id="ARBA00022729"/>
    </source>
</evidence>
<dbReference type="Pfam" id="PF00086">
    <property type="entry name" value="Thyroglobulin_1"/>
    <property type="match status" value="11"/>
</dbReference>
<feature type="transmembrane region" description="Helical" evidence="16">
    <location>
        <begin position="2100"/>
        <end position="2125"/>
    </location>
</feature>
<feature type="disulfide bond" evidence="14">
    <location>
        <begin position="1536"/>
        <end position="1543"/>
    </location>
</feature>
<feature type="region of interest" description="Disordered" evidence="15">
    <location>
        <begin position="294"/>
        <end position="314"/>
    </location>
</feature>
<feature type="domain" description="Thyroglobulin type-1" evidence="19">
    <location>
        <begin position="1654"/>
        <end position="1722"/>
    </location>
</feature>
<feature type="domain" description="Thyroglobulin type-1" evidence="19">
    <location>
        <begin position="1264"/>
        <end position="1333"/>
    </location>
</feature>
<feature type="disulfide bond" evidence="14">
    <location>
        <begin position="1150"/>
        <end position="1157"/>
    </location>
</feature>
<evidence type="ECO:0000256" key="6">
    <source>
        <dbReference type="ARBA" id="ARBA00022737"/>
    </source>
</evidence>
<keyword evidence="4 12" id="KW-0245">EGF-like domain</keyword>
<evidence type="ECO:0000256" key="9">
    <source>
        <dbReference type="ARBA" id="ARBA00022889"/>
    </source>
</evidence>
<dbReference type="Gene3D" id="4.10.800.10">
    <property type="entry name" value="Thyroglobulin type-1"/>
    <property type="match status" value="11"/>
</dbReference>
<evidence type="ECO:0000256" key="10">
    <source>
        <dbReference type="ARBA" id="ARBA00023157"/>
    </source>
</evidence>
<dbReference type="PROSITE" id="PS51120">
    <property type="entry name" value="LDLRB"/>
    <property type="match status" value="3"/>
</dbReference>
<dbReference type="Gene3D" id="2.40.155.10">
    <property type="entry name" value="Green fluorescent protein"/>
    <property type="match status" value="1"/>
</dbReference>
<dbReference type="FunFam" id="2.10.25.10:FF:000038">
    <property type="entry name" value="Fibrillin 2"/>
    <property type="match status" value="2"/>
</dbReference>
<dbReference type="PROSITE" id="PS50993">
    <property type="entry name" value="NIDOGEN_G2"/>
    <property type="match status" value="1"/>
</dbReference>
<dbReference type="InterPro" id="IPR009030">
    <property type="entry name" value="Growth_fac_rcpt_cys_sf"/>
</dbReference>
<proteinExistence type="predicted"/>
<evidence type="ECO:0000313" key="21">
    <source>
        <dbReference type="EMBL" id="KAK3537674.1"/>
    </source>
</evidence>
<keyword evidence="9" id="KW-0130">Cell adhesion</keyword>
<dbReference type="Gene3D" id="3.30.420.10">
    <property type="entry name" value="Ribonuclease H-like superfamily/Ribonuclease H"/>
    <property type="match status" value="2"/>
</dbReference>
<dbReference type="SUPFAM" id="SSF57610">
    <property type="entry name" value="Thyroglobulin type-1 domain"/>
    <property type="match status" value="11"/>
</dbReference>
<dbReference type="EMBL" id="JAUCMX010000008">
    <property type="protein sequence ID" value="KAK3537674.1"/>
    <property type="molecule type" value="Genomic_DNA"/>
</dbReference>
<evidence type="ECO:0008006" key="23">
    <source>
        <dbReference type="Google" id="ProtNLM"/>
    </source>
</evidence>
<dbReference type="GO" id="GO:0005604">
    <property type="term" value="C:basement membrane"/>
    <property type="evidence" value="ECO:0007669"/>
    <property type="project" value="UniProtKB-SubCell"/>
</dbReference>
<keyword evidence="8" id="KW-0084">Basement membrane</keyword>
<dbReference type="Pfam" id="PF12947">
    <property type="entry name" value="EGF_3"/>
    <property type="match status" value="1"/>
</dbReference>
<dbReference type="SMART" id="SM00682">
    <property type="entry name" value="G2F"/>
    <property type="match status" value="1"/>
</dbReference>
<evidence type="ECO:0000256" key="16">
    <source>
        <dbReference type="SAM" id="Phobius"/>
    </source>
</evidence>
<feature type="domain" description="Thyroglobulin type-1" evidence="19">
    <location>
        <begin position="1036"/>
        <end position="1105"/>
    </location>
</feature>
<organism evidence="21 22">
    <name type="scientific">Hemibagrus guttatus</name>
    <dbReference type="NCBI Taxonomy" id="175788"/>
    <lineage>
        <taxon>Eukaryota</taxon>
        <taxon>Metazoa</taxon>
        <taxon>Chordata</taxon>
        <taxon>Craniata</taxon>
        <taxon>Vertebrata</taxon>
        <taxon>Euteleostomi</taxon>
        <taxon>Actinopterygii</taxon>
        <taxon>Neopterygii</taxon>
        <taxon>Teleostei</taxon>
        <taxon>Ostariophysi</taxon>
        <taxon>Siluriformes</taxon>
        <taxon>Bagridae</taxon>
        <taxon>Hemibagrus</taxon>
    </lineage>
</organism>
<dbReference type="PROSITE" id="PS01186">
    <property type="entry name" value="EGF_2"/>
    <property type="match status" value="3"/>
</dbReference>
<dbReference type="Gene3D" id="2.10.25.10">
    <property type="entry name" value="Laminin"/>
    <property type="match status" value="3"/>
</dbReference>
<feature type="disulfide bond" evidence="14">
    <location>
        <begin position="1381"/>
        <end position="1388"/>
    </location>
</feature>
<comment type="caution">
    <text evidence="21">The sequence shown here is derived from an EMBL/GenBank/DDBJ whole genome shotgun (WGS) entry which is preliminary data.</text>
</comment>
<dbReference type="InterPro" id="IPR036397">
    <property type="entry name" value="RNaseH_sf"/>
</dbReference>
<dbReference type="PROSITE" id="PS00484">
    <property type="entry name" value="THYROGLOBULIN_1_1"/>
    <property type="match status" value="9"/>
</dbReference>
<dbReference type="GO" id="GO:0005509">
    <property type="term" value="F:calcium ion binding"/>
    <property type="evidence" value="ECO:0007669"/>
    <property type="project" value="InterPro"/>
</dbReference>
<feature type="domain" description="NIDO" evidence="20">
    <location>
        <begin position="104"/>
        <end position="271"/>
    </location>
</feature>
<dbReference type="InterPro" id="IPR024731">
    <property type="entry name" value="NELL2-like_EGF"/>
</dbReference>
<keyword evidence="22" id="KW-1185">Reference proteome</keyword>
<dbReference type="Pfam" id="PF00058">
    <property type="entry name" value="Ldl_recept_b"/>
    <property type="match status" value="2"/>
</dbReference>
<feature type="domain" description="Nidogen G2 beta-barrel" evidence="18">
    <location>
        <begin position="520"/>
        <end position="749"/>
    </location>
</feature>
<dbReference type="PROSITE" id="PS51220">
    <property type="entry name" value="NIDO"/>
    <property type="match status" value="1"/>
</dbReference>
<feature type="region of interest" description="Disordered" evidence="15">
    <location>
        <begin position="326"/>
        <end position="351"/>
    </location>
</feature>
<dbReference type="InterPro" id="IPR009017">
    <property type="entry name" value="GFP"/>
</dbReference>
<dbReference type="CDD" id="cd00191">
    <property type="entry name" value="TY"/>
    <property type="match status" value="11"/>
</dbReference>
<dbReference type="GO" id="GO:0005615">
    <property type="term" value="C:extracellular space"/>
    <property type="evidence" value="ECO:0007669"/>
    <property type="project" value="TreeGrafter"/>
</dbReference>
<keyword evidence="10 14" id="KW-1015">Disulfide bond</keyword>
<feature type="domain" description="Thyroglobulin type-1" evidence="19">
    <location>
        <begin position="1498"/>
        <end position="1567"/>
    </location>
</feature>
<comment type="caution">
    <text evidence="12">Lacks conserved residue(s) required for the propagation of feature annotation.</text>
</comment>
<dbReference type="Pfam" id="PF07474">
    <property type="entry name" value="G2F"/>
    <property type="match status" value="1"/>
</dbReference>
<feature type="disulfide bond" evidence="14">
    <location>
        <begin position="1457"/>
        <end position="1464"/>
    </location>
</feature>
<evidence type="ECO:0000256" key="1">
    <source>
        <dbReference type="ARBA" id="ARBA00004302"/>
    </source>
</evidence>
<feature type="domain" description="Thyroglobulin type-1" evidence="19">
    <location>
        <begin position="884"/>
        <end position="953"/>
    </location>
</feature>
<feature type="non-terminal residue" evidence="21">
    <location>
        <position position="1"/>
    </location>
</feature>
<feature type="region of interest" description="Disordered" evidence="15">
    <location>
        <begin position="1396"/>
        <end position="1433"/>
    </location>
</feature>
<evidence type="ECO:0000259" key="17">
    <source>
        <dbReference type="PROSITE" id="PS50026"/>
    </source>
</evidence>
<keyword evidence="11" id="KW-0325">Glycoprotein</keyword>
<feature type="domain" description="EGF-like" evidence="17">
    <location>
        <begin position="793"/>
        <end position="835"/>
    </location>
</feature>
<feature type="domain" description="Thyroglobulin type-1" evidence="19">
    <location>
        <begin position="960"/>
        <end position="1029"/>
    </location>
</feature>
<keyword evidence="2" id="KW-0964">Secreted</keyword>
<evidence type="ECO:0000256" key="11">
    <source>
        <dbReference type="ARBA" id="ARBA00023180"/>
    </source>
</evidence>
<evidence type="ECO:0000256" key="14">
    <source>
        <dbReference type="PROSITE-ProRule" id="PRU00500"/>
    </source>
</evidence>
<evidence type="ECO:0000256" key="3">
    <source>
        <dbReference type="ARBA" id="ARBA00022530"/>
    </source>
</evidence>
<evidence type="ECO:0000256" key="8">
    <source>
        <dbReference type="ARBA" id="ARBA00022869"/>
    </source>
</evidence>
<feature type="region of interest" description="Disordered" evidence="15">
    <location>
        <begin position="1552"/>
        <end position="1593"/>
    </location>
</feature>